<dbReference type="AlphaFoldDB" id="W0A521"/>
<dbReference type="HOGENOM" id="CLU_3333157_0_0_5"/>
<sequence>MFCSRHIHEVDDRYPYDDLVVPAELSLISDRDIFATQI</sequence>
<organism evidence="1 2">
    <name type="scientific">Sphingomonas sanxanigenens DSM 19645 = NX02</name>
    <dbReference type="NCBI Taxonomy" id="1123269"/>
    <lineage>
        <taxon>Bacteria</taxon>
        <taxon>Pseudomonadati</taxon>
        <taxon>Pseudomonadota</taxon>
        <taxon>Alphaproteobacteria</taxon>
        <taxon>Sphingomonadales</taxon>
        <taxon>Sphingomonadaceae</taxon>
        <taxon>Sphingomonas</taxon>
    </lineage>
</organism>
<dbReference type="KEGG" id="ssan:NX02_01870"/>
<accession>W0A521</accession>
<protein>
    <submittedName>
        <fullName evidence="1">Uncharacterized protein</fullName>
    </submittedName>
</protein>
<reference evidence="1 2" key="1">
    <citation type="submission" date="2013-07" db="EMBL/GenBank/DDBJ databases">
        <title>Completed genome of Sphingomonas sanxanigenens NX02.</title>
        <authorList>
            <person name="Ma T."/>
            <person name="Huang H."/>
            <person name="Wu M."/>
            <person name="Li X."/>
            <person name="Li G."/>
        </authorList>
    </citation>
    <scope>NUCLEOTIDE SEQUENCE [LARGE SCALE GENOMIC DNA]</scope>
    <source>
        <strain evidence="1 2">NX02</strain>
    </source>
</reference>
<evidence type="ECO:0000313" key="1">
    <source>
        <dbReference type="EMBL" id="AHE52136.1"/>
    </source>
</evidence>
<name>W0A521_9SPHN</name>
<proteinExistence type="predicted"/>
<keyword evidence="2" id="KW-1185">Reference proteome</keyword>
<evidence type="ECO:0000313" key="2">
    <source>
        <dbReference type="Proteomes" id="UP000018851"/>
    </source>
</evidence>
<gene>
    <name evidence="1" type="ORF">NX02_01870</name>
</gene>
<dbReference type="Proteomes" id="UP000018851">
    <property type="component" value="Chromosome"/>
</dbReference>
<dbReference type="EMBL" id="CP006644">
    <property type="protein sequence ID" value="AHE52136.1"/>
    <property type="molecule type" value="Genomic_DNA"/>
</dbReference>